<sequence>MIEAIRGCGHLLATAWRMDRRRAVVAVVLMLTGALAAPLMAYVLGRMTGEVVAGDAAGAVRSGALVAVLAIAMLTFSHFAHIAYFELAEMAEQDFDEQLMAVSNGSPGIEHHERPELADEITVLRQEGRQLEGAMDALMNGLGLVLAMTVTGVLLAGVNPLLLLLPLAALPPLVAGRAAERIRDRARTATAEPTRVALNLFHLSTSATVAGELRVFQLSRDLVDRHERQWARATGGLARGHFLATVVHTVGQVVFALAYVAAVLLVVRDTMSGRGGVGDVVLVIVLAVQVNQQVTTAVTLLQTLQRMSGAFTRLRRLRAQVAVPDPGAGAPDLPERLRTGITLRDVSFAYHGTGRQVLHGVDVTIPAGARVAVVGENGAGKSTLVKLLCGFYQPTSGQILVDGVDLAAVSPQRWRERISAGFQDFARYELAVRRNVGLGDLPHVDSEPHVRDALDRAQAAGVVDGLPDGLDTQLGRSWTDGQELSGGQWQRLALGRAMMRGEPLLLVLDEPASALDPAAEHALFERFADQAGRVSQASGAITLFVSHRFSTVRMADLIIVLRDGEVAEVGDHAALVAAGGLYAELFALQARAYS</sequence>
<dbReference type="InterPro" id="IPR039421">
    <property type="entry name" value="Type_1_exporter"/>
</dbReference>
<accession>A0A8J3L393</accession>
<evidence type="ECO:0000256" key="6">
    <source>
        <dbReference type="ARBA" id="ARBA00023136"/>
    </source>
</evidence>
<feature type="transmembrane region" description="Helical" evidence="7">
    <location>
        <begin position="280"/>
        <end position="301"/>
    </location>
</feature>
<evidence type="ECO:0000259" key="9">
    <source>
        <dbReference type="PROSITE" id="PS50929"/>
    </source>
</evidence>
<name>A0A8J3L393_9ACTN</name>
<evidence type="ECO:0000256" key="4">
    <source>
        <dbReference type="ARBA" id="ARBA00022840"/>
    </source>
</evidence>
<keyword evidence="11" id="KW-1185">Reference proteome</keyword>
<protein>
    <submittedName>
        <fullName evidence="10">ABC transporter permease</fullName>
    </submittedName>
</protein>
<dbReference type="InterPro" id="IPR017871">
    <property type="entry name" value="ABC_transporter-like_CS"/>
</dbReference>
<feature type="domain" description="ABC transporter" evidence="8">
    <location>
        <begin position="341"/>
        <end position="588"/>
    </location>
</feature>
<dbReference type="InterPro" id="IPR003593">
    <property type="entry name" value="AAA+_ATPase"/>
</dbReference>
<dbReference type="RefSeq" id="WP_203698559.1">
    <property type="nucleotide sequence ID" value="NZ_BAAALC010000088.1"/>
</dbReference>
<dbReference type="GO" id="GO:0016887">
    <property type="term" value="F:ATP hydrolysis activity"/>
    <property type="evidence" value="ECO:0007669"/>
    <property type="project" value="InterPro"/>
</dbReference>
<dbReference type="PROSITE" id="PS00211">
    <property type="entry name" value="ABC_TRANSPORTER_1"/>
    <property type="match status" value="1"/>
</dbReference>
<dbReference type="Gene3D" id="1.20.1560.10">
    <property type="entry name" value="ABC transporter type 1, transmembrane domain"/>
    <property type="match status" value="1"/>
</dbReference>
<evidence type="ECO:0000313" key="11">
    <source>
        <dbReference type="Proteomes" id="UP000630887"/>
    </source>
</evidence>
<dbReference type="SUPFAM" id="SSF52540">
    <property type="entry name" value="P-loop containing nucleoside triphosphate hydrolases"/>
    <property type="match status" value="1"/>
</dbReference>
<keyword evidence="2 7" id="KW-0812">Transmembrane</keyword>
<dbReference type="AlphaFoldDB" id="A0A8J3L393"/>
<keyword evidence="4" id="KW-0067">ATP-binding</keyword>
<dbReference type="InterPro" id="IPR036640">
    <property type="entry name" value="ABC1_TM_sf"/>
</dbReference>
<organism evidence="10 11">
    <name type="scientific">Catellatospora coxensis</name>
    <dbReference type="NCBI Taxonomy" id="310354"/>
    <lineage>
        <taxon>Bacteria</taxon>
        <taxon>Bacillati</taxon>
        <taxon>Actinomycetota</taxon>
        <taxon>Actinomycetes</taxon>
        <taxon>Micromonosporales</taxon>
        <taxon>Micromonosporaceae</taxon>
        <taxon>Catellatospora</taxon>
    </lineage>
</organism>
<dbReference type="PANTHER" id="PTHR43394:SF1">
    <property type="entry name" value="ATP-BINDING CASSETTE SUB-FAMILY B MEMBER 10, MITOCHONDRIAL"/>
    <property type="match status" value="1"/>
</dbReference>
<dbReference type="InterPro" id="IPR011527">
    <property type="entry name" value="ABC1_TM_dom"/>
</dbReference>
<dbReference type="InterPro" id="IPR027417">
    <property type="entry name" value="P-loop_NTPase"/>
</dbReference>
<feature type="transmembrane region" description="Helical" evidence="7">
    <location>
        <begin position="23"/>
        <end position="44"/>
    </location>
</feature>
<feature type="domain" description="ABC transmembrane type-1" evidence="9">
    <location>
        <begin position="24"/>
        <end position="306"/>
    </location>
</feature>
<keyword evidence="6 7" id="KW-0472">Membrane</keyword>
<dbReference type="SMART" id="SM00382">
    <property type="entry name" value="AAA"/>
    <property type="match status" value="1"/>
</dbReference>
<dbReference type="PANTHER" id="PTHR43394">
    <property type="entry name" value="ATP-DEPENDENT PERMEASE MDL1, MITOCHONDRIAL"/>
    <property type="match status" value="1"/>
</dbReference>
<proteinExistence type="predicted"/>
<dbReference type="EMBL" id="BONI01000094">
    <property type="protein sequence ID" value="GIG10589.1"/>
    <property type="molecule type" value="Genomic_DNA"/>
</dbReference>
<keyword evidence="3" id="KW-0547">Nucleotide-binding</keyword>
<feature type="transmembrane region" description="Helical" evidence="7">
    <location>
        <begin position="64"/>
        <end position="85"/>
    </location>
</feature>
<dbReference type="SUPFAM" id="SSF90123">
    <property type="entry name" value="ABC transporter transmembrane region"/>
    <property type="match status" value="1"/>
</dbReference>
<dbReference type="Proteomes" id="UP000630887">
    <property type="component" value="Unassembled WGS sequence"/>
</dbReference>
<keyword evidence="5 7" id="KW-1133">Transmembrane helix</keyword>
<evidence type="ECO:0000256" key="3">
    <source>
        <dbReference type="ARBA" id="ARBA00022741"/>
    </source>
</evidence>
<evidence type="ECO:0000313" key="10">
    <source>
        <dbReference type="EMBL" id="GIG10589.1"/>
    </source>
</evidence>
<comment type="subcellular location">
    <subcellularLocation>
        <location evidence="1">Cell membrane</location>
        <topology evidence="1">Multi-pass membrane protein</topology>
    </subcellularLocation>
</comment>
<dbReference type="PROSITE" id="PS50929">
    <property type="entry name" value="ABC_TM1F"/>
    <property type="match status" value="1"/>
</dbReference>
<comment type="caution">
    <text evidence="10">The sequence shown here is derived from an EMBL/GenBank/DDBJ whole genome shotgun (WGS) entry which is preliminary data.</text>
</comment>
<evidence type="ECO:0000259" key="8">
    <source>
        <dbReference type="PROSITE" id="PS50893"/>
    </source>
</evidence>
<feature type="transmembrane region" description="Helical" evidence="7">
    <location>
        <begin position="242"/>
        <end position="268"/>
    </location>
</feature>
<dbReference type="GO" id="GO:0005524">
    <property type="term" value="F:ATP binding"/>
    <property type="evidence" value="ECO:0007669"/>
    <property type="project" value="UniProtKB-KW"/>
</dbReference>
<evidence type="ECO:0000256" key="5">
    <source>
        <dbReference type="ARBA" id="ARBA00022989"/>
    </source>
</evidence>
<dbReference type="GO" id="GO:0005886">
    <property type="term" value="C:plasma membrane"/>
    <property type="evidence" value="ECO:0007669"/>
    <property type="project" value="UniProtKB-SubCell"/>
</dbReference>
<dbReference type="PROSITE" id="PS50893">
    <property type="entry name" value="ABC_TRANSPORTER_2"/>
    <property type="match status" value="1"/>
</dbReference>
<dbReference type="Pfam" id="PF00005">
    <property type="entry name" value="ABC_tran"/>
    <property type="match status" value="1"/>
</dbReference>
<reference evidence="10 11" key="1">
    <citation type="submission" date="2021-01" db="EMBL/GenBank/DDBJ databases">
        <title>Whole genome shotgun sequence of Catellatospora coxensis NBRC 107359.</title>
        <authorList>
            <person name="Komaki H."/>
            <person name="Tamura T."/>
        </authorList>
    </citation>
    <scope>NUCLEOTIDE SEQUENCE [LARGE SCALE GENOMIC DNA]</scope>
    <source>
        <strain evidence="10 11">NBRC 107359</strain>
    </source>
</reference>
<feature type="transmembrane region" description="Helical" evidence="7">
    <location>
        <begin position="137"/>
        <end position="155"/>
    </location>
</feature>
<dbReference type="Gene3D" id="3.40.50.300">
    <property type="entry name" value="P-loop containing nucleotide triphosphate hydrolases"/>
    <property type="match status" value="1"/>
</dbReference>
<evidence type="ECO:0000256" key="2">
    <source>
        <dbReference type="ARBA" id="ARBA00022692"/>
    </source>
</evidence>
<evidence type="ECO:0000256" key="7">
    <source>
        <dbReference type="SAM" id="Phobius"/>
    </source>
</evidence>
<dbReference type="InterPro" id="IPR003439">
    <property type="entry name" value="ABC_transporter-like_ATP-bd"/>
</dbReference>
<gene>
    <name evidence="10" type="ORF">Cco03nite_72890</name>
</gene>
<evidence type="ECO:0000256" key="1">
    <source>
        <dbReference type="ARBA" id="ARBA00004651"/>
    </source>
</evidence>
<dbReference type="GO" id="GO:0015421">
    <property type="term" value="F:ABC-type oligopeptide transporter activity"/>
    <property type="evidence" value="ECO:0007669"/>
    <property type="project" value="TreeGrafter"/>
</dbReference>